<protein>
    <recommendedName>
        <fullName evidence="4">Phage protein</fullName>
    </recommendedName>
</protein>
<feature type="compositionally biased region" description="Basic and acidic residues" evidence="1">
    <location>
        <begin position="129"/>
        <end position="140"/>
    </location>
</feature>
<proteinExistence type="predicted"/>
<evidence type="ECO:0000313" key="3">
    <source>
        <dbReference type="Proteomes" id="UP000286288"/>
    </source>
</evidence>
<evidence type="ECO:0000313" key="2">
    <source>
        <dbReference type="EMBL" id="RHK04294.1"/>
    </source>
</evidence>
<name>A0A415ENQ6_ENTCA</name>
<dbReference type="AlphaFoldDB" id="A0A415ENQ6"/>
<reference evidence="2 3" key="1">
    <citation type="submission" date="2018-08" db="EMBL/GenBank/DDBJ databases">
        <title>A genome reference for cultivated species of the human gut microbiota.</title>
        <authorList>
            <person name="Zou Y."/>
            <person name="Xue W."/>
            <person name="Luo G."/>
        </authorList>
    </citation>
    <scope>NUCLEOTIDE SEQUENCE [LARGE SCALE GENOMIC DNA]</scope>
    <source>
        <strain evidence="2 3">AF48-16</strain>
    </source>
</reference>
<evidence type="ECO:0000256" key="1">
    <source>
        <dbReference type="SAM" id="MobiDB-lite"/>
    </source>
</evidence>
<gene>
    <name evidence="2" type="ORF">DW084_16480</name>
</gene>
<dbReference type="Proteomes" id="UP000286288">
    <property type="component" value="Unassembled WGS sequence"/>
</dbReference>
<organism evidence="2 3">
    <name type="scientific">Enterococcus casseliflavus</name>
    <name type="common">Enterococcus flavescens</name>
    <dbReference type="NCBI Taxonomy" id="37734"/>
    <lineage>
        <taxon>Bacteria</taxon>
        <taxon>Bacillati</taxon>
        <taxon>Bacillota</taxon>
        <taxon>Bacilli</taxon>
        <taxon>Lactobacillales</taxon>
        <taxon>Enterococcaceae</taxon>
        <taxon>Enterococcus</taxon>
    </lineage>
</organism>
<comment type="caution">
    <text evidence="2">The sequence shown here is derived from an EMBL/GenBank/DDBJ whole genome shotgun (WGS) entry which is preliminary data.</text>
</comment>
<feature type="region of interest" description="Disordered" evidence="1">
    <location>
        <begin position="117"/>
        <end position="140"/>
    </location>
</feature>
<accession>A0A415ENQ6</accession>
<sequence>MKPSIDLDLSKIDDGAVQEKFAHEMEKVLENILDRNTDPTKKRSVTITVDIIPNKDRDMLVLASQCKSKLVPREETETKVLFGRNSDTGKLEAAELKSNARGQLFMDPDDLQIKTDTGQPVEELEEKENEIVDFRKRQSN</sequence>
<dbReference type="EMBL" id="QRMZ01000029">
    <property type="protein sequence ID" value="RHK04294.1"/>
    <property type="molecule type" value="Genomic_DNA"/>
</dbReference>
<evidence type="ECO:0008006" key="4">
    <source>
        <dbReference type="Google" id="ProtNLM"/>
    </source>
</evidence>